<proteinExistence type="predicted"/>
<evidence type="ECO:0000313" key="2">
    <source>
        <dbReference type="Proteomes" id="UP001600888"/>
    </source>
</evidence>
<dbReference type="Proteomes" id="UP001600888">
    <property type="component" value="Unassembled WGS sequence"/>
</dbReference>
<sequence length="318" mass="35407">MKFKFEVIQPQSSSKAATYIVAVVIPFWAKREDAIYHRNVLMRDLRDLKISEHAEDALFCLCHFDGTELFSPRAIMKGASIQSLSDMLVESLAAVRGNAYMEYGKPSSSSVDEEAKEVTSESDAKDHLRLPIVFITHSLASWVVRHLLSGRPYYNSSIMFATRGVVFLDTPHESFISSPKAENAEAYLTSLSSFLRGRTDTHSSTETLAKELKVIDGAFENLQNSVFVQKKKSHVVGGPAIATRFNEIWMTAPDSGVVKFQERSSTHKKIGLSRLRGLLRIDIQRVQVEETASVQSSEINIIASFVGGFQINEQVSIA</sequence>
<protein>
    <submittedName>
        <fullName evidence="1">Uncharacterized protein</fullName>
    </submittedName>
</protein>
<accession>A0ABR4F9W0</accession>
<name>A0ABR4F9W0_9PEZI</name>
<evidence type="ECO:0000313" key="1">
    <source>
        <dbReference type="EMBL" id="KAL2291325.1"/>
    </source>
</evidence>
<keyword evidence="2" id="KW-1185">Reference proteome</keyword>
<reference evidence="1 2" key="1">
    <citation type="submission" date="2024-03" db="EMBL/GenBank/DDBJ databases">
        <title>A high-quality draft genome sequence of Diaporthe vaccinii, a causative agent of upright dieback and viscid rot disease in cranberry plants.</title>
        <authorList>
            <person name="Sarrasin M."/>
            <person name="Lang B.F."/>
            <person name="Burger G."/>
        </authorList>
    </citation>
    <scope>NUCLEOTIDE SEQUENCE [LARGE SCALE GENOMIC DNA]</scope>
    <source>
        <strain evidence="1 2">IS7</strain>
    </source>
</reference>
<comment type="caution">
    <text evidence="1">The sequence shown here is derived from an EMBL/GenBank/DDBJ whole genome shotgun (WGS) entry which is preliminary data.</text>
</comment>
<organism evidence="1 2">
    <name type="scientific">Diaporthe vaccinii</name>
    <dbReference type="NCBI Taxonomy" id="105482"/>
    <lineage>
        <taxon>Eukaryota</taxon>
        <taxon>Fungi</taxon>
        <taxon>Dikarya</taxon>
        <taxon>Ascomycota</taxon>
        <taxon>Pezizomycotina</taxon>
        <taxon>Sordariomycetes</taxon>
        <taxon>Sordariomycetidae</taxon>
        <taxon>Diaporthales</taxon>
        <taxon>Diaporthaceae</taxon>
        <taxon>Diaporthe</taxon>
        <taxon>Diaporthe eres species complex</taxon>
    </lineage>
</organism>
<dbReference type="EMBL" id="JBAWTH010000007">
    <property type="protein sequence ID" value="KAL2291325.1"/>
    <property type="molecule type" value="Genomic_DNA"/>
</dbReference>
<gene>
    <name evidence="1" type="ORF">FJTKL_13938</name>
</gene>